<dbReference type="AlphaFoldDB" id="B8M8W3"/>
<dbReference type="GeneID" id="8107875"/>
<organism evidence="1 2">
    <name type="scientific">Talaromyces stipitatus (strain ATCC 10500 / CBS 375.48 / QM 6759 / NRRL 1006)</name>
    <name type="common">Penicillium stipitatum</name>
    <dbReference type="NCBI Taxonomy" id="441959"/>
    <lineage>
        <taxon>Eukaryota</taxon>
        <taxon>Fungi</taxon>
        <taxon>Dikarya</taxon>
        <taxon>Ascomycota</taxon>
        <taxon>Pezizomycotina</taxon>
        <taxon>Eurotiomycetes</taxon>
        <taxon>Eurotiomycetidae</taxon>
        <taxon>Eurotiales</taxon>
        <taxon>Trichocomaceae</taxon>
        <taxon>Talaromyces</taxon>
        <taxon>Talaromyces sect. Talaromyces</taxon>
    </lineage>
</organism>
<evidence type="ECO:0000313" key="1">
    <source>
        <dbReference type="EMBL" id="EED20626.1"/>
    </source>
</evidence>
<dbReference type="RefSeq" id="XP_002481060.1">
    <property type="nucleotide sequence ID" value="XM_002481015.1"/>
</dbReference>
<keyword evidence="2" id="KW-1185">Reference proteome</keyword>
<dbReference type="InParanoid" id="B8M8W3"/>
<dbReference type="HOGENOM" id="CLU_000384_6_3_1"/>
<dbReference type="OrthoDB" id="4364638at2759"/>
<dbReference type="OMA" id="INVHRIF"/>
<dbReference type="STRING" id="441959.B8M8W3"/>
<sequence length="190" mass="21529">MSFDWKKLVPPRKLTLNEKEAQAWIKRIQSVWEFARENMKIAQDRQALQANKKRRPPNFTVNDLVVVQKVGNSFELDLPEDINVHRIFSLDKLRLASSSELLAGQLEDPSPESQVNGNSEWVVELAWARSGSQVVSGGIFEERTARLEGFPRSISGKPGPPVRLKTWLEAAEEDKFVDDHPDDDIPVTNA</sequence>
<protein>
    <submittedName>
        <fullName evidence="1">Uncharacterized protein</fullName>
    </submittedName>
</protein>
<proteinExistence type="predicted"/>
<gene>
    <name evidence="1" type="ORF">TSTA_038330</name>
</gene>
<reference evidence="2" key="1">
    <citation type="journal article" date="2015" name="Genome Announc.">
        <title>Genome sequence of the AIDS-associated pathogen Penicillium marneffei (ATCC18224) and its near taxonomic relative Talaromyces stipitatus (ATCC10500).</title>
        <authorList>
            <person name="Nierman W.C."/>
            <person name="Fedorova-Abrams N.D."/>
            <person name="Andrianopoulos A."/>
        </authorList>
    </citation>
    <scope>NUCLEOTIDE SEQUENCE [LARGE SCALE GENOMIC DNA]</scope>
    <source>
        <strain evidence="2">ATCC 10500 / CBS 375.48 / QM 6759 / NRRL 1006</strain>
    </source>
</reference>
<evidence type="ECO:0000313" key="2">
    <source>
        <dbReference type="Proteomes" id="UP000001745"/>
    </source>
</evidence>
<dbReference type="Proteomes" id="UP000001745">
    <property type="component" value="Unassembled WGS sequence"/>
</dbReference>
<dbReference type="EMBL" id="EQ962654">
    <property type="protein sequence ID" value="EED20626.1"/>
    <property type="molecule type" value="Genomic_DNA"/>
</dbReference>
<accession>B8M8W3</accession>
<dbReference type="PhylomeDB" id="B8M8W3"/>
<name>B8M8W3_TALSN</name>
<dbReference type="VEuPathDB" id="FungiDB:TSTA_038330"/>